<dbReference type="PANTHER" id="PTHR46894">
    <property type="entry name" value="TSC22 DOMAIN FAMILY PROTEIN 2"/>
    <property type="match status" value="1"/>
</dbReference>
<dbReference type="Proteomes" id="UP001166674">
    <property type="component" value="Unassembled WGS sequence"/>
</dbReference>
<protein>
    <submittedName>
        <fullName evidence="2">TSC22 domain family protein 2</fullName>
    </submittedName>
</protein>
<proteinExistence type="predicted"/>
<feature type="compositionally biased region" description="Basic and acidic residues" evidence="1">
    <location>
        <begin position="27"/>
        <end position="42"/>
    </location>
</feature>
<accession>A0AA41MMB0</accession>
<feature type="region of interest" description="Disordered" evidence="1">
    <location>
        <begin position="158"/>
        <end position="206"/>
    </location>
</feature>
<dbReference type="EMBL" id="JAATJV010232199">
    <property type="protein sequence ID" value="MBZ3874567.1"/>
    <property type="molecule type" value="Genomic_DNA"/>
</dbReference>
<feature type="region of interest" description="Disordered" evidence="1">
    <location>
        <begin position="22"/>
        <end position="83"/>
    </location>
</feature>
<gene>
    <name evidence="2" type="ORF">SUZIE_128825</name>
</gene>
<dbReference type="InterPro" id="IPR053049">
    <property type="entry name" value="TSC22_domain_protein_2"/>
</dbReference>
<comment type="caution">
    <text evidence="2">The sequence shown here is derived from an EMBL/GenBank/DDBJ whole genome shotgun (WGS) entry which is preliminary data.</text>
</comment>
<organism evidence="2 3">
    <name type="scientific">Sciurus carolinensis</name>
    <name type="common">Eastern gray squirrel</name>
    <dbReference type="NCBI Taxonomy" id="30640"/>
    <lineage>
        <taxon>Eukaryota</taxon>
        <taxon>Metazoa</taxon>
        <taxon>Chordata</taxon>
        <taxon>Craniata</taxon>
        <taxon>Vertebrata</taxon>
        <taxon>Euteleostomi</taxon>
        <taxon>Mammalia</taxon>
        <taxon>Eutheria</taxon>
        <taxon>Euarchontoglires</taxon>
        <taxon>Glires</taxon>
        <taxon>Rodentia</taxon>
        <taxon>Sciuromorpha</taxon>
        <taxon>Sciuridae</taxon>
        <taxon>Sciurinae</taxon>
        <taxon>Sciurini</taxon>
        <taxon>Sciurus</taxon>
    </lineage>
</organism>
<reference evidence="2" key="1">
    <citation type="submission" date="2020-03" db="EMBL/GenBank/DDBJ databases">
        <title>Studies in the Genomics of Life Span.</title>
        <authorList>
            <person name="Glass D."/>
        </authorList>
    </citation>
    <scope>NUCLEOTIDE SEQUENCE</scope>
    <source>
        <strain evidence="2">SUZIE</strain>
        <tissue evidence="2">Muscle</tissue>
    </source>
</reference>
<sequence>MSKMLAKKNCFQITSVTTAQVATSITKDTESLDDRDESRTEDVSSEIFDLPASEKLSQPAPAQPQNFSFGQPQPPPPVGGAVAQSSAQLPLFAGAAAGPQARMAVTQPSQFPGARPGSAPSGTGAQVLPPTNVDLAQPAVSLPPHPDLASGIPAAQHPAHLYPQPQMPLGHLLPVQPSGQSEYLQQHVSGLQPPSPAQPSSTSARATPSATASFTLAASAAAATERSVAAVSCQVCLVALTPWCPEFQMCLQRCPLSPSVPSVSTTSVTMPTIPAPLAQLQQMSSHTPVSGSSSVIQHVGAPVGLYVCPTLKLSLGTHTSLQSGGKGDQEVELEQII</sequence>
<evidence type="ECO:0000313" key="2">
    <source>
        <dbReference type="EMBL" id="MBZ3874567.1"/>
    </source>
</evidence>
<evidence type="ECO:0000256" key="1">
    <source>
        <dbReference type="SAM" id="MobiDB-lite"/>
    </source>
</evidence>
<evidence type="ECO:0000313" key="3">
    <source>
        <dbReference type="Proteomes" id="UP001166674"/>
    </source>
</evidence>
<keyword evidence="3" id="KW-1185">Reference proteome</keyword>
<feature type="region of interest" description="Disordered" evidence="1">
    <location>
        <begin position="105"/>
        <end position="130"/>
    </location>
</feature>
<dbReference type="PANTHER" id="PTHR46894:SF1">
    <property type="entry name" value="TSC22 DOMAIN FAMILY PROTEIN 2"/>
    <property type="match status" value="1"/>
</dbReference>
<name>A0AA41MMB0_SCICA</name>
<dbReference type="AlphaFoldDB" id="A0AA41MMB0"/>
<feature type="compositionally biased region" description="Polar residues" evidence="1">
    <location>
        <begin position="177"/>
        <end position="189"/>
    </location>
</feature>